<evidence type="ECO:0000313" key="1">
    <source>
        <dbReference type="EMBL" id="MEQ2177114.1"/>
    </source>
</evidence>
<dbReference type="EMBL" id="JAHRIO010059986">
    <property type="protein sequence ID" value="MEQ2177114.1"/>
    <property type="molecule type" value="Genomic_DNA"/>
</dbReference>
<protein>
    <submittedName>
        <fullName evidence="1">Uncharacterized protein</fullName>
    </submittedName>
</protein>
<accession>A0ABV0P084</accession>
<keyword evidence="2" id="KW-1185">Reference proteome</keyword>
<gene>
    <name evidence="1" type="ORF">GOODEAATRI_000562</name>
</gene>
<name>A0ABV0P084_9TELE</name>
<reference evidence="1 2" key="1">
    <citation type="submission" date="2021-06" db="EMBL/GenBank/DDBJ databases">
        <authorList>
            <person name="Palmer J.M."/>
        </authorList>
    </citation>
    <scope>NUCLEOTIDE SEQUENCE [LARGE SCALE GENOMIC DNA]</scope>
    <source>
        <strain evidence="1 2">GA_2019</strain>
        <tissue evidence="1">Muscle</tissue>
    </source>
</reference>
<proteinExistence type="predicted"/>
<evidence type="ECO:0000313" key="2">
    <source>
        <dbReference type="Proteomes" id="UP001476798"/>
    </source>
</evidence>
<comment type="caution">
    <text evidence="1">The sequence shown here is derived from an EMBL/GenBank/DDBJ whole genome shotgun (WGS) entry which is preliminary data.</text>
</comment>
<organism evidence="1 2">
    <name type="scientific">Goodea atripinnis</name>
    <dbReference type="NCBI Taxonomy" id="208336"/>
    <lineage>
        <taxon>Eukaryota</taxon>
        <taxon>Metazoa</taxon>
        <taxon>Chordata</taxon>
        <taxon>Craniata</taxon>
        <taxon>Vertebrata</taxon>
        <taxon>Euteleostomi</taxon>
        <taxon>Actinopterygii</taxon>
        <taxon>Neopterygii</taxon>
        <taxon>Teleostei</taxon>
        <taxon>Neoteleostei</taxon>
        <taxon>Acanthomorphata</taxon>
        <taxon>Ovalentaria</taxon>
        <taxon>Atherinomorphae</taxon>
        <taxon>Cyprinodontiformes</taxon>
        <taxon>Goodeidae</taxon>
        <taxon>Goodea</taxon>
    </lineage>
</organism>
<sequence length="63" mass="7341">ERVRLRKPKNHKRHLAYTRSGLVYNFGGSRESEYWNFPLPPISPAVTGIMDVWDLKSQVEVLT</sequence>
<dbReference type="Proteomes" id="UP001476798">
    <property type="component" value="Unassembled WGS sequence"/>
</dbReference>
<feature type="non-terminal residue" evidence="1">
    <location>
        <position position="1"/>
    </location>
</feature>